<dbReference type="AlphaFoldDB" id="A0A4C1ZQX6"/>
<organism evidence="2 3">
    <name type="scientific">Eumeta variegata</name>
    <name type="common">Bagworm moth</name>
    <name type="synonym">Eumeta japonica</name>
    <dbReference type="NCBI Taxonomy" id="151549"/>
    <lineage>
        <taxon>Eukaryota</taxon>
        <taxon>Metazoa</taxon>
        <taxon>Ecdysozoa</taxon>
        <taxon>Arthropoda</taxon>
        <taxon>Hexapoda</taxon>
        <taxon>Insecta</taxon>
        <taxon>Pterygota</taxon>
        <taxon>Neoptera</taxon>
        <taxon>Endopterygota</taxon>
        <taxon>Lepidoptera</taxon>
        <taxon>Glossata</taxon>
        <taxon>Ditrysia</taxon>
        <taxon>Tineoidea</taxon>
        <taxon>Psychidae</taxon>
        <taxon>Oiketicinae</taxon>
        <taxon>Eumeta</taxon>
    </lineage>
</organism>
<proteinExistence type="predicted"/>
<sequence>MENMRPVPGRSYRPLTAYDTPSRPRNPDESCCACKTTTDSRLQTTHQDKTSDLQMHSHLTYAAPAWYALCSELQRQRVQAQ</sequence>
<protein>
    <submittedName>
        <fullName evidence="2">Uncharacterized protein</fullName>
    </submittedName>
</protein>
<dbReference type="EMBL" id="BGZK01002157">
    <property type="protein sequence ID" value="GBP91291.1"/>
    <property type="molecule type" value="Genomic_DNA"/>
</dbReference>
<accession>A0A4C1ZQX6</accession>
<keyword evidence="3" id="KW-1185">Reference proteome</keyword>
<name>A0A4C1ZQX6_EUMVA</name>
<reference evidence="2 3" key="1">
    <citation type="journal article" date="2019" name="Commun. Biol.">
        <title>The bagworm genome reveals a unique fibroin gene that provides high tensile strength.</title>
        <authorList>
            <person name="Kono N."/>
            <person name="Nakamura H."/>
            <person name="Ohtoshi R."/>
            <person name="Tomita M."/>
            <person name="Numata K."/>
            <person name="Arakawa K."/>
        </authorList>
    </citation>
    <scope>NUCLEOTIDE SEQUENCE [LARGE SCALE GENOMIC DNA]</scope>
</reference>
<feature type="region of interest" description="Disordered" evidence="1">
    <location>
        <begin position="1"/>
        <end position="32"/>
    </location>
</feature>
<gene>
    <name evidence="2" type="ORF">EVAR_96491_1</name>
</gene>
<evidence type="ECO:0000313" key="3">
    <source>
        <dbReference type="Proteomes" id="UP000299102"/>
    </source>
</evidence>
<dbReference type="Proteomes" id="UP000299102">
    <property type="component" value="Unassembled WGS sequence"/>
</dbReference>
<evidence type="ECO:0000313" key="2">
    <source>
        <dbReference type="EMBL" id="GBP91291.1"/>
    </source>
</evidence>
<comment type="caution">
    <text evidence="2">The sequence shown here is derived from an EMBL/GenBank/DDBJ whole genome shotgun (WGS) entry which is preliminary data.</text>
</comment>
<evidence type="ECO:0000256" key="1">
    <source>
        <dbReference type="SAM" id="MobiDB-lite"/>
    </source>
</evidence>